<evidence type="ECO:0000256" key="1">
    <source>
        <dbReference type="SAM" id="MobiDB-lite"/>
    </source>
</evidence>
<protein>
    <submittedName>
        <fullName evidence="2">Uncharacterized protein</fullName>
    </submittedName>
</protein>
<name>A0AAV8T029_9ROSI</name>
<organism evidence="2 3">
    <name type="scientific">Erythroxylum novogranatense</name>
    <dbReference type="NCBI Taxonomy" id="1862640"/>
    <lineage>
        <taxon>Eukaryota</taxon>
        <taxon>Viridiplantae</taxon>
        <taxon>Streptophyta</taxon>
        <taxon>Embryophyta</taxon>
        <taxon>Tracheophyta</taxon>
        <taxon>Spermatophyta</taxon>
        <taxon>Magnoliopsida</taxon>
        <taxon>eudicotyledons</taxon>
        <taxon>Gunneridae</taxon>
        <taxon>Pentapetalae</taxon>
        <taxon>rosids</taxon>
        <taxon>fabids</taxon>
        <taxon>Malpighiales</taxon>
        <taxon>Erythroxylaceae</taxon>
        <taxon>Erythroxylum</taxon>
    </lineage>
</organism>
<proteinExistence type="predicted"/>
<comment type="caution">
    <text evidence="2">The sequence shown here is derived from an EMBL/GenBank/DDBJ whole genome shotgun (WGS) entry which is preliminary data.</text>
</comment>
<feature type="region of interest" description="Disordered" evidence="1">
    <location>
        <begin position="44"/>
        <end position="64"/>
    </location>
</feature>
<dbReference type="EMBL" id="JAIWQS010000007">
    <property type="protein sequence ID" value="KAJ8759739.1"/>
    <property type="molecule type" value="Genomic_DNA"/>
</dbReference>
<dbReference type="Proteomes" id="UP001159364">
    <property type="component" value="Linkage Group LG07"/>
</dbReference>
<accession>A0AAV8T029</accession>
<reference evidence="2 3" key="1">
    <citation type="submission" date="2021-09" db="EMBL/GenBank/DDBJ databases">
        <title>Genomic insights and catalytic innovation underlie evolution of tropane alkaloids biosynthesis.</title>
        <authorList>
            <person name="Wang Y.-J."/>
            <person name="Tian T."/>
            <person name="Huang J.-P."/>
            <person name="Huang S.-X."/>
        </authorList>
    </citation>
    <scope>NUCLEOTIDE SEQUENCE [LARGE SCALE GENOMIC DNA]</scope>
    <source>
        <strain evidence="2">KIB-2018</strain>
        <tissue evidence="2">Leaf</tissue>
    </source>
</reference>
<dbReference type="AlphaFoldDB" id="A0AAV8T029"/>
<sequence length="130" mass="14636">MNSEVGLFINEEVSRMTHAKRNFLESHVADEEEELLALFNEMKYSSSSDDDEQDVDGHPLPKFPVPSQPMLVDIRTSLKTVIHGFYLGASVLQDAGMLAKIRYLIYLNLDLVMDFILGKSVETARSLSIT</sequence>
<evidence type="ECO:0000313" key="2">
    <source>
        <dbReference type="EMBL" id="KAJ8759739.1"/>
    </source>
</evidence>
<keyword evidence="3" id="KW-1185">Reference proteome</keyword>
<gene>
    <name evidence="2" type="ORF">K2173_009840</name>
</gene>
<evidence type="ECO:0000313" key="3">
    <source>
        <dbReference type="Proteomes" id="UP001159364"/>
    </source>
</evidence>